<comment type="caution">
    <text evidence="2">The sequence shown here is derived from an EMBL/GenBank/DDBJ whole genome shotgun (WGS) entry which is preliminary data.</text>
</comment>
<feature type="compositionally biased region" description="Acidic residues" evidence="1">
    <location>
        <begin position="36"/>
        <end position="45"/>
    </location>
</feature>
<feature type="region of interest" description="Disordered" evidence="1">
    <location>
        <begin position="1"/>
        <end position="88"/>
    </location>
</feature>
<evidence type="ECO:0000256" key="1">
    <source>
        <dbReference type="SAM" id="MobiDB-lite"/>
    </source>
</evidence>
<feature type="compositionally biased region" description="Acidic residues" evidence="1">
    <location>
        <begin position="61"/>
        <end position="70"/>
    </location>
</feature>
<name>A0AAD9VM90_9HYME</name>
<organism evidence="2 3">
    <name type="scientific">Odynerus spinipes</name>
    <dbReference type="NCBI Taxonomy" id="1348599"/>
    <lineage>
        <taxon>Eukaryota</taxon>
        <taxon>Metazoa</taxon>
        <taxon>Ecdysozoa</taxon>
        <taxon>Arthropoda</taxon>
        <taxon>Hexapoda</taxon>
        <taxon>Insecta</taxon>
        <taxon>Pterygota</taxon>
        <taxon>Neoptera</taxon>
        <taxon>Endopterygota</taxon>
        <taxon>Hymenoptera</taxon>
        <taxon>Apocrita</taxon>
        <taxon>Aculeata</taxon>
        <taxon>Vespoidea</taxon>
        <taxon>Vespidae</taxon>
        <taxon>Eumeninae</taxon>
        <taxon>Odynerus</taxon>
    </lineage>
</organism>
<keyword evidence="3" id="KW-1185">Reference proteome</keyword>
<gene>
    <name evidence="2" type="ORF">KPH14_012649</name>
</gene>
<evidence type="ECO:0000313" key="2">
    <source>
        <dbReference type="EMBL" id="KAK2578990.1"/>
    </source>
</evidence>
<feature type="compositionally biased region" description="Basic and acidic residues" evidence="1">
    <location>
        <begin position="71"/>
        <end position="88"/>
    </location>
</feature>
<reference evidence="2" key="2">
    <citation type="journal article" date="2023" name="Commun. Biol.">
        <title>Intrasexual cuticular hydrocarbon dimorphism in a wasp sheds light on hydrocarbon biosynthesis genes in Hymenoptera.</title>
        <authorList>
            <person name="Moris V.C."/>
            <person name="Podsiadlowski L."/>
            <person name="Martin S."/>
            <person name="Oeyen J.P."/>
            <person name="Donath A."/>
            <person name="Petersen M."/>
            <person name="Wilbrandt J."/>
            <person name="Misof B."/>
            <person name="Liedtke D."/>
            <person name="Thamm M."/>
            <person name="Scheiner R."/>
            <person name="Schmitt T."/>
            <person name="Niehuis O."/>
        </authorList>
    </citation>
    <scope>NUCLEOTIDE SEQUENCE</scope>
    <source>
        <strain evidence="2">GBR_01_08_01A</strain>
    </source>
</reference>
<sequence>MKGFRNDSQDNESSDDELEFGAYNENMRNLTHDSVPENDSDDSDEYIVPPKRRNVLRIESDVENSEGDDEEHLKQIRDSSKSNEWEDATEKNDLPFTFNFKTPRMVGPQIPQKVTFRVLRVIACTLIDTLQVSRLLMNSSN</sequence>
<dbReference type="EMBL" id="JAIFRP010000126">
    <property type="protein sequence ID" value="KAK2578990.1"/>
    <property type="molecule type" value="Genomic_DNA"/>
</dbReference>
<dbReference type="AlphaFoldDB" id="A0AAD9VM90"/>
<dbReference type="Proteomes" id="UP001258017">
    <property type="component" value="Unassembled WGS sequence"/>
</dbReference>
<accession>A0AAD9VM90</accession>
<feature type="compositionally biased region" description="Acidic residues" evidence="1">
    <location>
        <begin position="9"/>
        <end position="19"/>
    </location>
</feature>
<protein>
    <submittedName>
        <fullName evidence="2">Uncharacterized protein</fullName>
    </submittedName>
</protein>
<proteinExistence type="predicted"/>
<reference evidence="2" key="1">
    <citation type="submission" date="2021-08" db="EMBL/GenBank/DDBJ databases">
        <authorList>
            <person name="Misof B."/>
            <person name="Oliver O."/>
            <person name="Podsiadlowski L."/>
            <person name="Donath A."/>
            <person name="Peters R."/>
            <person name="Mayer C."/>
            <person name="Rust J."/>
            <person name="Gunkel S."/>
            <person name="Lesny P."/>
            <person name="Martin S."/>
            <person name="Oeyen J.P."/>
            <person name="Petersen M."/>
            <person name="Panagiotis P."/>
            <person name="Wilbrandt J."/>
            <person name="Tanja T."/>
        </authorList>
    </citation>
    <scope>NUCLEOTIDE SEQUENCE</scope>
    <source>
        <strain evidence="2">GBR_01_08_01A</strain>
        <tissue evidence="2">Thorax + abdomen</tissue>
    </source>
</reference>
<evidence type="ECO:0000313" key="3">
    <source>
        <dbReference type="Proteomes" id="UP001258017"/>
    </source>
</evidence>